<dbReference type="SUPFAM" id="SSF56601">
    <property type="entry name" value="beta-lactamase/transpeptidase-like"/>
    <property type="match status" value="1"/>
</dbReference>
<proteinExistence type="predicted"/>
<evidence type="ECO:0000313" key="3">
    <source>
        <dbReference type="EMBL" id="GGP01098.1"/>
    </source>
</evidence>
<protein>
    <submittedName>
        <fullName evidence="3">D-alanyl-D-alanine carboxypeptidase</fullName>
    </submittedName>
</protein>
<sequence>MHEHTAQTDSGRPGAEPAKAGGAVSESAPASGAEGHEAVQRLLQQAVAQGGLPGILAEVCDGGRQWFGTAGVADIRTGRKRSPQDRFRIGSISKTFVATVVLQLEAEGRLSLDDTAELWLPGVVNGPHHDGARVNVRMLLNHTSGIFNYTDDQEALNRYETHPPESLVQIAMSRPHTFEPGSGWAYSNTNYVLAGMIIERTTGRALAEEIAGRISRPFGLTGTYLPHGSDPTIHGSHSRHYTKLFQTDPGAPVHDATELDSSMFWAAGGMISTAGDLNRFFRALLGGRILPPDQQRDMFTTVPTRDWIPNAAYGLGVSSVRLPCGETVWGMGGALFGSWSYAYGARDGERMVTANVNGDWGNGDWDDPIGIFTDLLQAKFCRLSDP</sequence>
<dbReference type="Gene3D" id="3.40.710.10">
    <property type="entry name" value="DD-peptidase/beta-lactamase superfamily"/>
    <property type="match status" value="1"/>
</dbReference>
<accession>A0A918E3B4</accession>
<reference evidence="3" key="1">
    <citation type="journal article" date="2014" name="Int. J. Syst. Evol. Microbiol.">
        <title>Complete genome sequence of Corynebacterium casei LMG S-19264T (=DSM 44701T), isolated from a smear-ripened cheese.</title>
        <authorList>
            <consortium name="US DOE Joint Genome Institute (JGI-PGF)"/>
            <person name="Walter F."/>
            <person name="Albersmeier A."/>
            <person name="Kalinowski J."/>
            <person name="Ruckert C."/>
        </authorList>
    </citation>
    <scope>NUCLEOTIDE SEQUENCE</scope>
    <source>
        <strain evidence="3">CGMCC 4.7201</strain>
    </source>
</reference>
<dbReference type="PANTHER" id="PTHR46825">
    <property type="entry name" value="D-ALANYL-D-ALANINE-CARBOXYPEPTIDASE/ENDOPEPTIDASE AMPH"/>
    <property type="match status" value="1"/>
</dbReference>
<dbReference type="EMBL" id="BMMS01000084">
    <property type="protein sequence ID" value="GGP01098.1"/>
    <property type="molecule type" value="Genomic_DNA"/>
</dbReference>
<gene>
    <name evidence="3" type="ORF">GCM10012280_71270</name>
</gene>
<dbReference type="InterPro" id="IPR050491">
    <property type="entry name" value="AmpC-like"/>
</dbReference>
<keyword evidence="3" id="KW-0121">Carboxypeptidase</keyword>
<dbReference type="GO" id="GO:0004180">
    <property type="term" value="F:carboxypeptidase activity"/>
    <property type="evidence" value="ECO:0007669"/>
    <property type="project" value="UniProtKB-KW"/>
</dbReference>
<dbReference type="Pfam" id="PF00144">
    <property type="entry name" value="Beta-lactamase"/>
    <property type="match status" value="1"/>
</dbReference>
<organism evidence="3 4">
    <name type="scientific">Wenjunlia tyrosinilytica</name>
    <dbReference type="NCBI Taxonomy" id="1544741"/>
    <lineage>
        <taxon>Bacteria</taxon>
        <taxon>Bacillati</taxon>
        <taxon>Actinomycetota</taxon>
        <taxon>Actinomycetes</taxon>
        <taxon>Kitasatosporales</taxon>
        <taxon>Streptomycetaceae</taxon>
        <taxon>Wenjunlia</taxon>
    </lineage>
</organism>
<dbReference type="RefSeq" id="WP_189135967.1">
    <property type="nucleotide sequence ID" value="NZ_BMMS01000084.1"/>
</dbReference>
<dbReference type="AlphaFoldDB" id="A0A918E3B4"/>
<feature type="region of interest" description="Disordered" evidence="1">
    <location>
        <begin position="1"/>
        <end position="36"/>
    </location>
</feature>
<comment type="caution">
    <text evidence="3">The sequence shown here is derived from an EMBL/GenBank/DDBJ whole genome shotgun (WGS) entry which is preliminary data.</text>
</comment>
<name>A0A918E3B4_9ACTN</name>
<dbReference type="Proteomes" id="UP000641932">
    <property type="component" value="Unassembled WGS sequence"/>
</dbReference>
<dbReference type="InterPro" id="IPR012338">
    <property type="entry name" value="Beta-lactam/transpept-like"/>
</dbReference>
<evidence type="ECO:0000313" key="4">
    <source>
        <dbReference type="Proteomes" id="UP000641932"/>
    </source>
</evidence>
<dbReference type="PANTHER" id="PTHR46825:SF7">
    <property type="entry name" value="D-ALANYL-D-ALANINE CARBOXYPEPTIDASE"/>
    <property type="match status" value="1"/>
</dbReference>
<reference evidence="3" key="2">
    <citation type="submission" date="2020-09" db="EMBL/GenBank/DDBJ databases">
        <authorList>
            <person name="Sun Q."/>
            <person name="Zhou Y."/>
        </authorList>
    </citation>
    <scope>NUCLEOTIDE SEQUENCE</scope>
    <source>
        <strain evidence="3">CGMCC 4.7201</strain>
    </source>
</reference>
<evidence type="ECO:0000256" key="1">
    <source>
        <dbReference type="SAM" id="MobiDB-lite"/>
    </source>
</evidence>
<keyword evidence="4" id="KW-1185">Reference proteome</keyword>
<keyword evidence="3" id="KW-0645">Protease</keyword>
<keyword evidence="3" id="KW-0378">Hydrolase</keyword>
<dbReference type="InterPro" id="IPR001466">
    <property type="entry name" value="Beta-lactam-related"/>
</dbReference>
<evidence type="ECO:0000259" key="2">
    <source>
        <dbReference type="Pfam" id="PF00144"/>
    </source>
</evidence>
<feature type="domain" description="Beta-lactamase-related" evidence="2">
    <location>
        <begin position="39"/>
        <end position="346"/>
    </location>
</feature>